<dbReference type="AlphaFoldDB" id="A0A2N9J6B6"/>
<gene>
    <name evidence="5" type="ORF">FSB_LOCUS60634</name>
</gene>
<dbReference type="InterPro" id="IPR015421">
    <property type="entry name" value="PyrdxlP-dep_Trfase_major"/>
</dbReference>
<dbReference type="GO" id="GO:0005829">
    <property type="term" value="C:cytosol"/>
    <property type="evidence" value="ECO:0007669"/>
    <property type="project" value="TreeGrafter"/>
</dbReference>
<dbReference type="GO" id="GO:0009772">
    <property type="term" value="P:photosynthetic electron transport in photosystem II"/>
    <property type="evidence" value="ECO:0007669"/>
    <property type="project" value="InterPro"/>
</dbReference>
<dbReference type="InterPro" id="IPR036854">
    <property type="entry name" value="Photo_II_D1/D2_sf"/>
</dbReference>
<evidence type="ECO:0000256" key="3">
    <source>
        <dbReference type="SAM" id="Phobius"/>
    </source>
</evidence>
<dbReference type="Gene3D" id="3.40.640.10">
    <property type="entry name" value="Type I PLP-dependent aspartate aminotransferase-like (Major domain)"/>
    <property type="match status" value="1"/>
</dbReference>
<dbReference type="GO" id="GO:0005739">
    <property type="term" value="C:mitochondrion"/>
    <property type="evidence" value="ECO:0007669"/>
    <property type="project" value="TreeGrafter"/>
</dbReference>
<dbReference type="PANTHER" id="PTHR11601">
    <property type="entry name" value="CYSTEINE DESULFURYLASE FAMILY MEMBER"/>
    <property type="match status" value="1"/>
</dbReference>
<dbReference type="InterPro" id="IPR000192">
    <property type="entry name" value="Aminotrans_V_dom"/>
</dbReference>
<dbReference type="EMBL" id="OIVN01006419">
    <property type="protein sequence ID" value="SPD32752.1"/>
    <property type="molecule type" value="Genomic_DNA"/>
</dbReference>
<dbReference type="SUPFAM" id="SSF81483">
    <property type="entry name" value="Bacterial photosystem II reaction centre, L and M subunits"/>
    <property type="match status" value="1"/>
</dbReference>
<reference evidence="5" key="1">
    <citation type="submission" date="2018-02" db="EMBL/GenBank/DDBJ databases">
        <authorList>
            <person name="Cohen D.B."/>
            <person name="Kent A.D."/>
        </authorList>
    </citation>
    <scope>NUCLEOTIDE SEQUENCE</scope>
</reference>
<accession>A0A2N9J6B6</accession>
<feature type="transmembrane region" description="Helical" evidence="3">
    <location>
        <begin position="87"/>
        <end position="109"/>
    </location>
</feature>
<protein>
    <recommendedName>
        <fullName evidence="4">Aminotransferase class V domain-containing protein</fullName>
    </recommendedName>
</protein>
<name>A0A2N9J6B6_FAGSY</name>
<keyword evidence="3" id="KW-1133">Transmembrane helix</keyword>
<feature type="domain" description="Aminotransferase class V" evidence="4">
    <location>
        <begin position="49"/>
        <end position="87"/>
    </location>
</feature>
<evidence type="ECO:0000256" key="2">
    <source>
        <dbReference type="ARBA" id="ARBA00006490"/>
    </source>
</evidence>
<evidence type="ECO:0000256" key="1">
    <source>
        <dbReference type="ARBA" id="ARBA00001933"/>
    </source>
</evidence>
<keyword evidence="3" id="KW-0472">Membrane</keyword>
<evidence type="ECO:0000313" key="5">
    <source>
        <dbReference type="EMBL" id="SPD32752.1"/>
    </source>
</evidence>
<dbReference type="Pfam" id="PF00266">
    <property type="entry name" value="Aminotran_5"/>
    <property type="match status" value="1"/>
</dbReference>
<dbReference type="GO" id="GO:0031071">
    <property type="term" value="F:cysteine desulfurase activity"/>
    <property type="evidence" value="ECO:0007669"/>
    <property type="project" value="TreeGrafter"/>
</dbReference>
<sequence length="161" mass="17569">MAEAMRMAEESVVGLRWHELGLVAASFPSPQTFSLIGVDLLVGMEDVVEDGGLVSVMAVNNEIGVIQLMEEIGQICKEFKVPFHTDAILTLWVYGVWVCFGTTFVTSWYTHGLASSYLEGCNFLTAAVSTPANRRFLCGVVFDGGVQLGNDGLMGEREQLR</sequence>
<dbReference type="GO" id="GO:0016226">
    <property type="term" value="P:iron-sulfur cluster assembly"/>
    <property type="evidence" value="ECO:0007669"/>
    <property type="project" value="TreeGrafter"/>
</dbReference>
<dbReference type="SUPFAM" id="SSF53383">
    <property type="entry name" value="PLP-dependent transferases"/>
    <property type="match status" value="1"/>
</dbReference>
<evidence type="ECO:0000259" key="4">
    <source>
        <dbReference type="Pfam" id="PF00266"/>
    </source>
</evidence>
<comment type="similarity">
    <text evidence="2">Belongs to the class-V pyridoxal-phosphate-dependent aminotransferase family. NifS/IscS subfamily.</text>
</comment>
<dbReference type="PANTHER" id="PTHR11601:SF34">
    <property type="entry name" value="CYSTEINE DESULFURASE"/>
    <property type="match status" value="1"/>
</dbReference>
<comment type="cofactor">
    <cofactor evidence="1">
        <name>pyridoxal 5'-phosphate</name>
        <dbReference type="ChEBI" id="CHEBI:597326"/>
    </cofactor>
</comment>
<keyword evidence="3" id="KW-0812">Transmembrane</keyword>
<proteinExistence type="inferred from homology"/>
<dbReference type="InterPro" id="IPR015424">
    <property type="entry name" value="PyrdxlP-dep_Trfase"/>
</dbReference>
<organism evidence="5">
    <name type="scientific">Fagus sylvatica</name>
    <name type="common">Beechnut</name>
    <dbReference type="NCBI Taxonomy" id="28930"/>
    <lineage>
        <taxon>Eukaryota</taxon>
        <taxon>Viridiplantae</taxon>
        <taxon>Streptophyta</taxon>
        <taxon>Embryophyta</taxon>
        <taxon>Tracheophyta</taxon>
        <taxon>Spermatophyta</taxon>
        <taxon>Magnoliopsida</taxon>
        <taxon>eudicotyledons</taxon>
        <taxon>Gunneridae</taxon>
        <taxon>Pentapetalae</taxon>
        <taxon>rosids</taxon>
        <taxon>fabids</taxon>
        <taxon>Fagales</taxon>
        <taxon>Fagaceae</taxon>
        <taxon>Fagus</taxon>
    </lineage>
</organism>